<sequence>MTAVKIDEKTLRLFGEGGGDKVASDLGVDLLVQLNMEQPEKK</sequence>
<comment type="caution">
    <text evidence="1">The sequence shown here is derived from an EMBL/GenBank/DDBJ whole genome shotgun (WGS) entry which is preliminary data.</text>
</comment>
<evidence type="ECO:0000313" key="1">
    <source>
        <dbReference type="EMBL" id="EUJ26584.1"/>
    </source>
</evidence>
<dbReference type="Proteomes" id="UP000019249">
    <property type="component" value="Unassembled WGS sequence"/>
</dbReference>
<protein>
    <submittedName>
        <fullName evidence="1">ATP binding protein</fullName>
    </submittedName>
</protein>
<name>A0ABP3AUP8_9LIST</name>
<proteinExistence type="predicted"/>
<organism evidence="1 2">
    <name type="scientific">Listeria floridensis FSL S10-1187</name>
    <dbReference type="NCBI Taxonomy" id="1265817"/>
    <lineage>
        <taxon>Bacteria</taxon>
        <taxon>Bacillati</taxon>
        <taxon>Bacillota</taxon>
        <taxon>Bacilli</taxon>
        <taxon>Bacillales</taxon>
        <taxon>Listeriaceae</taxon>
        <taxon>Listeria</taxon>
    </lineage>
</organism>
<reference evidence="1 2" key="1">
    <citation type="journal article" date="2014" name="Int. J. Syst. Evol. Microbiol.">
        <title>Listeria floridensis sp. nov., Listeria aquatica sp. nov., Listeria cornellensis sp. nov., Listeria riparia sp. nov. and Listeria grandensis sp. nov., from agricultural and natural environments.</title>
        <authorList>
            <person name="den Bakker H.C."/>
            <person name="Warchocki S."/>
            <person name="Wright E.M."/>
            <person name="Allred A.F."/>
            <person name="Ahlstrom C."/>
            <person name="Manuel C.S."/>
            <person name="Stasiewicz M.J."/>
            <person name="Burrell A."/>
            <person name="Roof S."/>
            <person name="Strawn L."/>
            <person name="Fortes E.D."/>
            <person name="Nightingale K.K."/>
            <person name="Kephart D."/>
            <person name="Wiedmann M."/>
        </authorList>
    </citation>
    <scope>NUCLEOTIDE SEQUENCE [LARGE SCALE GENOMIC DNA]</scope>
    <source>
        <strain evidence="1 2">FSL S10-1187</strain>
    </source>
</reference>
<dbReference type="EMBL" id="AODF01000036">
    <property type="protein sequence ID" value="EUJ26584.1"/>
    <property type="molecule type" value="Genomic_DNA"/>
</dbReference>
<gene>
    <name evidence="1" type="ORF">MFLO_13985</name>
</gene>
<keyword evidence="2" id="KW-1185">Reference proteome</keyword>
<accession>A0ABP3AUP8</accession>
<evidence type="ECO:0000313" key="2">
    <source>
        <dbReference type="Proteomes" id="UP000019249"/>
    </source>
</evidence>